<name>A0A917PJ45_9DEIO</name>
<reference evidence="1" key="1">
    <citation type="journal article" date="2014" name="Int. J. Syst. Evol. Microbiol.">
        <title>Complete genome sequence of Corynebacterium casei LMG S-19264T (=DSM 44701T), isolated from a smear-ripened cheese.</title>
        <authorList>
            <consortium name="US DOE Joint Genome Institute (JGI-PGF)"/>
            <person name="Walter F."/>
            <person name="Albersmeier A."/>
            <person name="Kalinowski J."/>
            <person name="Ruckert C."/>
        </authorList>
    </citation>
    <scope>NUCLEOTIDE SEQUENCE</scope>
    <source>
        <strain evidence="1">JCM 14371</strain>
    </source>
</reference>
<evidence type="ECO:0000313" key="1">
    <source>
        <dbReference type="EMBL" id="GGJ80695.1"/>
    </source>
</evidence>
<proteinExistence type="predicted"/>
<dbReference type="SUPFAM" id="SSF56059">
    <property type="entry name" value="Glutathione synthetase ATP-binding domain-like"/>
    <property type="match status" value="1"/>
</dbReference>
<protein>
    <recommendedName>
        <fullName evidence="3">ATP-grasp domain-containing protein</fullName>
    </recommendedName>
</protein>
<dbReference type="AlphaFoldDB" id="A0A917PJ45"/>
<accession>A0A917PJ45</accession>
<dbReference type="Gene3D" id="3.40.50.20">
    <property type="match status" value="1"/>
</dbReference>
<dbReference type="Pfam" id="PF15632">
    <property type="entry name" value="ATPgrasp_Ter"/>
    <property type="match status" value="1"/>
</dbReference>
<keyword evidence="2" id="KW-1185">Reference proteome</keyword>
<evidence type="ECO:0008006" key="3">
    <source>
        <dbReference type="Google" id="ProtNLM"/>
    </source>
</evidence>
<dbReference type="InterPro" id="IPR011226">
    <property type="entry name" value="ATP-grasp_fam"/>
</dbReference>
<evidence type="ECO:0000313" key="2">
    <source>
        <dbReference type="Proteomes" id="UP000635726"/>
    </source>
</evidence>
<organism evidence="1 2">
    <name type="scientific">Deinococcus aquiradiocola</name>
    <dbReference type="NCBI Taxonomy" id="393059"/>
    <lineage>
        <taxon>Bacteria</taxon>
        <taxon>Thermotogati</taxon>
        <taxon>Deinococcota</taxon>
        <taxon>Deinococci</taxon>
        <taxon>Deinococcales</taxon>
        <taxon>Deinococcaceae</taxon>
        <taxon>Deinococcus</taxon>
    </lineage>
</organism>
<reference evidence="1" key="2">
    <citation type="submission" date="2020-09" db="EMBL/GenBank/DDBJ databases">
        <authorList>
            <person name="Sun Q."/>
            <person name="Ohkuma M."/>
        </authorList>
    </citation>
    <scope>NUCLEOTIDE SEQUENCE</scope>
    <source>
        <strain evidence="1">JCM 14371</strain>
    </source>
</reference>
<dbReference type="Proteomes" id="UP000635726">
    <property type="component" value="Unassembled WGS sequence"/>
</dbReference>
<dbReference type="RefSeq" id="WP_188963691.1">
    <property type="nucleotide sequence ID" value="NZ_BMOE01000009.1"/>
</dbReference>
<dbReference type="EMBL" id="BMOE01000009">
    <property type="protein sequence ID" value="GGJ80695.1"/>
    <property type="molecule type" value="Genomic_DNA"/>
</dbReference>
<gene>
    <name evidence="1" type="ORF">GCM10008939_25690</name>
</gene>
<dbReference type="PIRSF" id="PIRSF029120">
    <property type="entry name" value="UCP029120"/>
    <property type="match status" value="1"/>
</dbReference>
<sequence>MDTVYFNKNFSVTSAQIEAVRQEGRLRTLASHSDPQNPMLHVADRGVQEPRGLLGAAYVDWLLETVWRERPQVFIVGKEAAAVADRAAEFLAAGVQVLTVADAATLRLLDRKDEFLSGWDADLLPIPAWTTFRDVAGFEAGVAALRAHPAFVPGVTRLCVKPARGIYAAGFRVLTEGRDLGSFLKGELYQMSYDEARRLFAQGEEDGSALPTMLLMHTLEGAERSVDCVAWQGELAAAVVRRKLPDGGPQLIEDRPDLLEAARGVARRYGLSGIFNFQTKDAVLPDGSRVANMLEINARASGGLRYSMAAGVNFASLAARLALGEVRAQDVPAGRTGLRVAEMKTAVVLEGGMPGPDGAAAVRS</sequence>
<comment type="caution">
    <text evidence="1">The sequence shown here is derived from an EMBL/GenBank/DDBJ whole genome shotgun (WGS) entry which is preliminary data.</text>
</comment>
<dbReference type="Gene3D" id="3.30.470.20">
    <property type="entry name" value="ATP-grasp fold, B domain"/>
    <property type="match status" value="1"/>
</dbReference>